<evidence type="ECO:0000313" key="3">
    <source>
        <dbReference type="Proteomes" id="UP000248925"/>
    </source>
</evidence>
<name>A0A2W4EKE9_9HYPH</name>
<evidence type="ECO:0000259" key="1">
    <source>
        <dbReference type="Pfam" id="PF14690"/>
    </source>
</evidence>
<dbReference type="Proteomes" id="UP000248925">
    <property type="component" value="Unassembled WGS sequence"/>
</dbReference>
<dbReference type="InterPro" id="IPR029261">
    <property type="entry name" value="Transposase_Znf"/>
</dbReference>
<accession>A0A2W4EKE9</accession>
<keyword evidence="3" id="KW-1185">Reference proteome</keyword>
<sequence>MLIHGRLTGRARVSAREPGSGRLCSVDAVEVEEGHFRIQLRSGQPFGLCSDCGRQSRRVQSRYSRRPTDLPLAGRWVELNIFVRRFWCDAVLCGRRISCERFSADVLDRYGRRTKGFEIIVEHAARQSRASSRTSTRCWGMRSSCLPRCSRSNVQCGSWGLVFRR</sequence>
<dbReference type="AlphaFoldDB" id="A0A2W4EKE9"/>
<dbReference type="RefSeq" id="WP_111160332.1">
    <property type="nucleotide sequence ID" value="NZ_PCDP01000034.1"/>
</dbReference>
<organism evidence="2 3">
    <name type="scientific">Rhizobium tubonense</name>
    <dbReference type="NCBI Taxonomy" id="484088"/>
    <lineage>
        <taxon>Bacteria</taxon>
        <taxon>Pseudomonadati</taxon>
        <taxon>Pseudomonadota</taxon>
        <taxon>Alphaproteobacteria</taxon>
        <taxon>Hyphomicrobiales</taxon>
        <taxon>Rhizobiaceae</taxon>
        <taxon>Rhizobium/Agrobacterium group</taxon>
        <taxon>Rhizobium</taxon>
    </lineage>
</organism>
<gene>
    <name evidence="2" type="ORF">CPY51_11270</name>
</gene>
<evidence type="ECO:0000313" key="2">
    <source>
        <dbReference type="EMBL" id="PZM14356.1"/>
    </source>
</evidence>
<protein>
    <recommendedName>
        <fullName evidence="1">Transposase IS204/IS1001/IS1096/IS1165 zinc-finger domain-containing protein</fullName>
    </recommendedName>
</protein>
<dbReference type="Pfam" id="PF14690">
    <property type="entry name" value="Zn_ribbon_ISL3"/>
    <property type="match status" value="1"/>
</dbReference>
<feature type="domain" description="Transposase IS204/IS1001/IS1096/IS1165 zinc-finger" evidence="1">
    <location>
        <begin position="48"/>
        <end position="90"/>
    </location>
</feature>
<reference evidence="2 3" key="1">
    <citation type="journal article" date="2018" name="Sci. Rep.">
        <title>Rhizobium tumorigenes sp. nov., a novel plant tumorigenic bacterium isolated from cane gall tumors on thornless blackberry.</title>
        <authorList>
            <person name="Kuzmanovi N."/>
            <person name="Smalla K."/>
            <person name="Gronow S."/>
            <person name="PuBawska J."/>
        </authorList>
    </citation>
    <scope>NUCLEOTIDE SEQUENCE [LARGE SCALE GENOMIC DNA]</scope>
    <source>
        <strain evidence="2 3">CCBAU 85046</strain>
    </source>
</reference>
<comment type="caution">
    <text evidence="2">The sequence shown here is derived from an EMBL/GenBank/DDBJ whole genome shotgun (WGS) entry which is preliminary data.</text>
</comment>
<dbReference type="EMBL" id="PCDP01000034">
    <property type="protein sequence ID" value="PZM14356.1"/>
    <property type="molecule type" value="Genomic_DNA"/>
</dbReference>
<proteinExistence type="predicted"/>